<proteinExistence type="predicted"/>
<organism evidence="1 2">
    <name type="scientific">Paramarasmius palmivorus</name>
    <dbReference type="NCBI Taxonomy" id="297713"/>
    <lineage>
        <taxon>Eukaryota</taxon>
        <taxon>Fungi</taxon>
        <taxon>Dikarya</taxon>
        <taxon>Basidiomycota</taxon>
        <taxon>Agaricomycotina</taxon>
        <taxon>Agaricomycetes</taxon>
        <taxon>Agaricomycetidae</taxon>
        <taxon>Agaricales</taxon>
        <taxon>Marasmiineae</taxon>
        <taxon>Marasmiaceae</taxon>
        <taxon>Paramarasmius</taxon>
    </lineage>
</organism>
<comment type="caution">
    <text evidence="1">The sequence shown here is derived from an EMBL/GenBank/DDBJ whole genome shotgun (WGS) entry which is preliminary data.</text>
</comment>
<accession>A0AAW0CBS5</accession>
<dbReference type="EMBL" id="JAYKXP010000051">
    <property type="protein sequence ID" value="KAK7036427.1"/>
    <property type="molecule type" value="Genomic_DNA"/>
</dbReference>
<protein>
    <recommendedName>
        <fullName evidence="3">F-box domain-containing protein</fullName>
    </recommendedName>
</protein>
<dbReference type="Gene3D" id="3.80.10.10">
    <property type="entry name" value="Ribonuclease Inhibitor"/>
    <property type="match status" value="1"/>
</dbReference>
<dbReference type="AlphaFoldDB" id="A0AAW0CBS5"/>
<dbReference type="InterPro" id="IPR032675">
    <property type="entry name" value="LRR_dom_sf"/>
</dbReference>
<evidence type="ECO:0008006" key="3">
    <source>
        <dbReference type="Google" id="ProtNLM"/>
    </source>
</evidence>
<name>A0AAW0CBS5_9AGAR</name>
<keyword evidence="2" id="KW-1185">Reference proteome</keyword>
<evidence type="ECO:0000313" key="1">
    <source>
        <dbReference type="EMBL" id="KAK7036427.1"/>
    </source>
</evidence>
<evidence type="ECO:0000313" key="2">
    <source>
        <dbReference type="Proteomes" id="UP001383192"/>
    </source>
</evidence>
<sequence length="325" mass="36308">MTMSTIMTITHAPHSRPRRLSLSLVTPRAPPPLLNLPAELVFEIIELSLKTNKPSNIAAVCKTINNFLDIILYRTVVLDTKDTINLFHRTTLSKSSTFLATHVKSIVLTYPPAPSSLQFRRVLDIIPACRGLRSLSLPSEYELDTALSLVRAVSSDTLSDLVVHSHEGLLSHPISGFKQYPTCSATLTHLRVSEPGDGFVSPCAMLSSFGPLPRLTHLQLSRRINSNEQNDQVFVDDLEAILRSRPDLKVLAVSIFPLPWTAPGTDVTQSTIWSMVESLAMADRRLVLRKDEYKEWNAEWDGIRRPKLGEASDFWTSVKKQMVAE</sequence>
<reference evidence="1 2" key="1">
    <citation type="submission" date="2024-01" db="EMBL/GenBank/DDBJ databases">
        <title>A draft genome for a cacao thread blight-causing isolate of Paramarasmius palmivorus.</title>
        <authorList>
            <person name="Baruah I.K."/>
            <person name="Bukari Y."/>
            <person name="Amoako-Attah I."/>
            <person name="Meinhardt L.W."/>
            <person name="Bailey B.A."/>
            <person name="Cohen S.P."/>
        </authorList>
    </citation>
    <scope>NUCLEOTIDE SEQUENCE [LARGE SCALE GENOMIC DNA]</scope>
    <source>
        <strain evidence="1 2">GH-12</strain>
    </source>
</reference>
<gene>
    <name evidence="1" type="ORF">VNI00_011624</name>
</gene>
<dbReference type="Proteomes" id="UP001383192">
    <property type="component" value="Unassembled WGS sequence"/>
</dbReference>